<feature type="non-terminal residue" evidence="1">
    <location>
        <position position="1"/>
    </location>
</feature>
<organism evidence="1 2">
    <name type="scientific">Obba rivulosa</name>
    <dbReference type="NCBI Taxonomy" id="1052685"/>
    <lineage>
        <taxon>Eukaryota</taxon>
        <taxon>Fungi</taxon>
        <taxon>Dikarya</taxon>
        <taxon>Basidiomycota</taxon>
        <taxon>Agaricomycotina</taxon>
        <taxon>Agaricomycetes</taxon>
        <taxon>Polyporales</taxon>
        <taxon>Gelatoporiaceae</taxon>
        <taxon>Obba</taxon>
    </lineage>
</organism>
<accession>A0A8E2DP89</accession>
<proteinExistence type="predicted"/>
<dbReference type="Proteomes" id="UP000250043">
    <property type="component" value="Unassembled WGS sequence"/>
</dbReference>
<dbReference type="EMBL" id="KV722357">
    <property type="protein sequence ID" value="OCH93238.1"/>
    <property type="molecule type" value="Genomic_DNA"/>
</dbReference>
<evidence type="ECO:0000313" key="2">
    <source>
        <dbReference type="Proteomes" id="UP000250043"/>
    </source>
</evidence>
<keyword evidence="2" id="KW-1185">Reference proteome</keyword>
<dbReference type="AlphaFoldDB" id="A0A8E2DP89"/>
<reference evidence="1 2" key="1">
    <citation type="submission" date="2016-07" db="EMBL/GenBank/DDBJ databases">
        <title>Draft genome of the white-rot fungus Obba rivulosa 3A-2.</title>
        <authorList>
            <consortium name="DOE Joint Genome Institute"/>
            <person name="Miettinen O."/>
            <person name="Riley R."/>
            <person name="Acob R."/>
            <person name="Barry K."/>
            <person name="Cullen D."/>
            <person name="De Vries R."/>
            <person name="Hainaut M."/>
            <person name="Hatakka A."/>
            <person name="Henrissat B."/>
            <person name="Hilden K."/>
            <person name="Kuo R."/>
            <person name="Labutti K."/>
            <person name="Lipzen A."/>
            <person name="Makela M.R."/>
            <person name="Sandor L."/>
            <person name="Spatafora J.W."/>
            <person name="Grigoriev I.V."/>
            <person name="Hibbett D.S."/>
        </authorList>
    </citation>
    <scope>NUCLEOTIDE SEQUENCE [LARGE SCALE GENOMIC DNA]</scope>
    <source>
        <strain evidence="1 2">3A-2</strain>
    </source>
</reference>
<gene>
    <name evidence="1" type="ORF">OBBRIDRAFT_790410</name>
</gene>
<protein>
    <submittedName>
        <fullName evidence="1">Uncharacterized protein</fullName>
    </submittedName>
</protein>
<evidence type="ECO:0000313" key="1">
    <source>
        <dbReference type="EMBL" id="OCH93238.1"/>
    </source>
</evidence>
<name>A0A8E2DP89_9APHY</name>
<sequence>LTWYVTALNFKEMWLPDANGEIRRIVRHERMIPERERRENWKTKKLIESHPGSGGPATRVFQGIWAVEAQNLSVRGG</sequence>